<dbReference type="EMBL" id="JYDT01000034">
    <property type="protein sequence ID" value="KRY89221.1"/>
    <property type="molecule type" value="Genomic_DNA"/>
</dbReference>
<reference evidence="1 2" key="1">
    <citation type="submission" date="2015-01" db="EMBL/GenBank/DDBJ databases">
        <title>Evolution of Trichinella species and genotypes.</title>
        <authorList>
            <person name="Korhonen P.K."/>
            <person name="Edoardo P."/>
            <person name="Giuseppe L.R."/>
            <person name="Gasser R.B."/>
        </authorList>
    </citation>
    <scope>NUCLEOTIDE SEQUENCE [LARGE SCALE GENOMIC DNA]</scope>
    <source>
        <strain evidence="1">ISS470</strain>
    </source>
</reference>
<dbReference type="Proteomes" id="UP000054995">
    <property type="component" value="Unassembled WGS sequence"/>
</dbReference>
<dbReference type="OrthoDB" id="10375525at2759"/>
<evidence type="ECO:0000313" key="1">
    <source>
        <dbReference type="EMBL" id="KRY89221.1"/>
    </source>
</evidence>
<accession>A0A0V1FTJ9</accession>
<evidence type="ECO:0000313" key="2">
    <source>
        <dbReference type="Proteomes" id="UP000054995"/>
    </source>
</evidence>
<sequence length="260" mass="27461">MDQLVEVDPHGAHQQRRVELPQSDGGQQTTAVSVHYPVDGWHAVQVDVHVQRFNTPDADSVCQDAGEVGVVDADVAHGTLLQQGGHVAGHDHQAAGTVDRIGGEAVAGQRHRVLAGPSDCGSGPAVAVDGAASVGHGPDERPQTAQPDQHVRVHVDVETVPGAVFHDPVQHAQRLVAQVAVRVQVVSLKNVAESFRFQTGVGVDGVQRRPADDEDNSAGQCRRPCASNCIPLVEFRYARLHNHQIIIINTSAGTIATTAG</sequence>
<gene>
    <name evidence="1" type="ORF">T4D_10574</name>
</gene>
<comment type="caution">
    <text evidence="1">The sequence shown here is derived from an EMBL/GenBank/DDBJ whole genome shotgun (WGS) entry which is preliminary data.</text>
</comment>
<name>A0A0V1FTJ9_TRIPS</name>
<organism evidence="1 2">
    <name type="scientific">Trichinella pseudospiralis</name>
    <name type="common">Parasitic roundworm</name>
    <dbReference type="NCBI Taxonomy" id="6337"/>
    <lineage>
        <taxon>Eukaryota</taxon>
        <taxon>Metazoa</taxon>
        <taxon>Ecdysozoa</taxon>
        <taxon>Nematoda</taxon>
        <taxon>Enoplea</taxon>
        <taxon>Dorylaimia</taxon>
        <taxon>Trichinellida</taxon>
        <taxon>Trichinellidae</taxon>
        <taxon>Trichinella</taxon>
    </lineage>
</organism>
<protein>
    <submittedName>
        <fullName evidence="1">Uncharacterized protein</fullName>
    </submittedName>
</protein>
<keyword evidence="2" id="KW-1185">Reference proteome</keyword>
<proteinExistence type="predicted"/>